<reference evidence="1" key="1">
    <citation type="journal article" date="2015" name="Nature">
        <title>Complex archaea that bridge the gap between prokaryotes and eukaryotes.</title>
        <authorList>
            <person name="Spang A."/>
            <person name="Saw J.H."/>
            <person name="Jorgensen S.L."/>
            <person name="Zaremba-Niedzwiedzka K."/>
            <person name="Martijn J."/>
            <person name="Lind A.E."/>
            <person name="van Eijk R."/>
            <person name="Schleper C."/>
            <person name="Guy L."/>
            <person name="Ettema T.J."/>
        </authorList>
    </citation>
    <scope>NUCLEOTIDE SEQUENCE</scope>
</reference>
<name>A0A0F9A1F7_9ZZZZ</name>
<gene>
    <name evidence="1" type="ORF">LCGC14_2627380</name>
</gene>
<organism evidence="1">
    <name type="scientific">marine sediment metagenome</name>
    <dbReference type="NCBI Taxonomy" id="412755"/>
    <lineage>
        <taxon>unclassified sequences</taxon>
        <taxon>metagenomes</taxon>
        <taxon>ecological metagenomes</taxon>
    </lineage>
</organism>
<evidence type="ECO:0000313" key="1">
    <source>
        <dbReference type="EMBL" id="KKL01134.1"/>
    </source>
</evidence>
<proteinExistence type="predicted"/>
<dbReference type="AlphaFoldDB" id="A0A0F9A1F7"/>
<dbReference type="EMBL" id="LAZR01044977">
    <property type="protein sequence ID" value="KKL01134.1"/>
    <property type="molecule type" value="Genomic_DNA"/>
</dbReference>
<accession>A0A0F9A1F7</accession>
<comment type="caution">
    <text evidence="1">The sequence shown here is derived from an EMBL/GenBank/DDBJ whole genome shotgun (WGS) entry which is preliminary data.</text>
</comment>
<feature type="non-terminal residue" evidence="1">
    <location>
        <position position="1"/>
    </location>
</feature>
<sequence length="25" mass="2892">TMDKAVGVYEKVSVIEQSYQDFLKN</sequence>
<protein>
    <submittedName>
        <fullName evidence="1">Uncharacterized protein</fullName>
    </submittedName>
</protein>